<dbReference type="Pfam" id="PF13472">
    <property type="entry name" value="Lipase_GDSL_2"/>
    <property type="match status" value="1"/>
</dbReference>
<keyword evidence="2" id="KW-0378">Hydrolase</keyword>
<protein>
    <submittedName>
        <fullName evidence="2">SGNH/GDSL hydrolase family protein</fullName>
    </submittedName>
</protein>
<evidence type="ECO:0000259" key="1">
    <source>
        <dbReference type="Pfam" id="PF13472"/>
    </source>
</evidence>
<keyword evidence="3" id="KW-1185">Reference proteome</keyword>
<dbReference type="PANTHER" id="PTHR43784:SF2">
    <property type="entry name" value="GDSL-LIKE LIPASE_ACYLHYDROLASE, PUTATIVE (AFU_ORTHOLOGUE AFUA_2G00820)-RELATED"/>
    <property type="match status" value="1"/>
</dbReference>
<name>A0ABX1G9X3_9MICC</name>
<dbReference type="Proteomes" id="UP000746595">
    <property type="component" value="Unassembled WGS sequence"/>
</dbReference>
<dbReference type="InterPro" id="IPR036514">
    <property type="entry name" value="SGNH_hydro_sf"/>
</dbReference>
<organism evidence="2 3">
    <name type="scientific">Paeniglutamicibacter terrestris</name>
    <dbReference type="NCBI Taxonomy" id="2723403"/>
    <lineage>
        <taxon>Bacteria</taxon>
        <taxon>Bacillati</taxon>
        <taxon>Actinomycetota</taxon>
        <taxon>Actinomycetes</taxon>
        <taxon>Micrococcales</taxon>
        <taxon>Micrococcaceae</taxon>
        <taxon>Paeniglutamicibacter</taxon>
    </lineage>
</organism>
<evidence type="ECO:0000313" key="3">
    <source>
        <dbReference type="Proteomes" id="UP000746595"/>
    </source>
</evidence>
<dbReference type="InterPro" id="IPR053140">
    <property type="entry name" value="GDSL_Rv0518-like"/>
</dbReference>
<dbReference type="GO" id="GO:0016787">
    <property type="term" value="F:hydrolase activity"/>
    <property type="evidence" value="ECO:0007669"/>
    <property type="project" value="UniProtKB-KW"/>
</dbReference>
<gene>
    <name evidence="2" type="ORF">HED64_19285</name>
</gene>
<dbReference type="SUPFAM" id="SSF52266">
    <property type="entry name" value="SGNH hydrolase"/>
    <property type="match status" value="1"/>
</dbReference>
<proteinExistence type="predicted"/>
<dbReference type="CDD" id="cd01832">
    <property type="entry name" value="SGNH_hydrolase_like_1"/>
    <property type="match status" value="1"/>
</dbReference>
<dbReference type="PANTHER" id="PTHR43784">
    <property type="entry name" value="GDSL-LIKE LIPASE/ACYLHYDROLASE, PUTATIVE (AFU_ORTHOLOGUE AFUA_2G00820)-RELATED"/>
    <property type="match status" value="1"/>
</dbReference>
<evidence type="ECO:0000313" key="2">
    <source>
        <dbReference type="EMBL" id="NKG22838.1"/>
    </source>
</evidence>
<comment type="caution">
    <text evidence="2">The sequence shown here is derived from an EMBL/GenBank/DDBJ whole genome shotgun (WGS) entry which is preliminary data.</text>
</comment>
<feature type="domain" description="SGNH hydrolase-type esterase" evidence="1">
    <location>
        <begin position="68"/>
        <end position="240"/>
    </location>
</feature>
<accession>A0ABX1G9X3</accession>
<dbReference type="Gene3D" id="3.40.50.1110">
    <property type="entry name" value="SGNH hydrolase"/>
    <property type="match status" value="1"/>
</dbReference>
<dbReference type="EMBL" id="JAAWVT010000016">
    <property type="protein sequence ID" value="NKG22838.1"/>
    <property type="molecule type" value="Genomic_DNA"/>
</dbReference>
<sequence>MTVGFQLVSLTHPVKQKSRTPLKCQRALAWGSHVFFGRNVSVNNAIDPTAEESASPTEALHPWRRFVAIGDSFTEGIGDADPNSPGGNRGWADRLAEQLSQNVEGFAYANLAVRGRLINQIFDEQAAPALELKPDLISLCAGGNDVIRPSGDPDAIADKLDALVRVLATSGATILLFNGPDIRDTPVLGGIRGKVAIYNENIRTIAARYDAVVADMWSLQELHQPQMWADDRLHFSPLGHHTIAAMALDSLNVPHNLKHVPASEFDAKNWREARRDDLIWARTHLAPWVLRRLRHQSSGDGITAKRPLATPFTEKPINTSLGHGPAI</sequence>
<dbReference type="InterPro" id="IPR013830">
    <property type="entry name" value="SGNH_hydro"/>
</dbReference>
<reference evidence="2 3" key="1">
    <citation type="submission" date="2020-04" db="EMBL/GenBank/DDBJ databases">
        <title>Paeniglutamicibacter sp. ANT13_2, a novel actinomycete isolated from sediment in Antarctica.</title>
        <authorList>
            <person name="Sakdapetsiri C."/>
            <person name="Pinyakong O."/>
        </authorList>
    </citation>
    <scope>NUCLEOTIDE SEQUENCE [LARGE SCALE GENOMIC DNA]</scope>
    <source>
        <strain evidence="2 3">ANT13_2</strain>
    </source>
</reference>